<sequence length="155" mass="16063">MTAIILFFALGLVLLFFEVVVPGAILGIIGGIFMLIGCGLAFTAYGVGGGALAVLVAVLLLGLTFYLEFYVLPRTRIGRKMFLDSTVRGASHQPPAQAADVVGQLGEALTPLAPSGFVLIGGKRYEAASQSGLLPKGAPVKVVGVDTFRLTVSKP</sequence>
<dbReference type="STRING" id="1838286.Verru16b_02122"/>
<dbReference type="Gene3D" id="2.40.50.140">
    <property type="entry name" value="Nucleic acid-binding proteins"/>
    <property type="match status" value="1"/>
</dbReference>
<dbReference type="AlphaFoldDB" id="A0A1D8AVZ2"/>
<keyword evidence="3 5" id="KW-1133">Transmembrane helix</keyword>
<evidence type="ECO:0000256" key="3">
    <source>
        <dbReference type="ARBA" id="ARBA00022989"/>
    </source>
</evidence>
<keyword evidence="8" id="KW-1185">Reference proteome</keyword>
<feature type="domain" description="NfeD-like C-terminal" evidence="6">
    <location>
        <begin position="100"/>
        <end position="154"/>
    </location>
</feature>
<feature type="transmembrane region" description="Helical" evidence="5">
    <location>
        <begin position="51"/>
        <end position="72"/>
    </location>
</feature>
<protein>
    <recommendedName>
        <fullName evidence="6">NfeD-like C-terminal domain-containing protein</fullName>
    </recommendedName>
</protein>
<dbReference type="Proteomes" id="UP000095228">
    <property type="component" value="Chromosome"/>
</dbReference>
<evidence type="ECO:0000256" key="4">
    <source>
        <dbReference type="ARBA" id="ARBA00023136"/>
    </source>
</evidence>
<dbReference type="OrthoDB" id="194720at2"/>
<comment type="subcellular location">
    <subcellularLocation>
        <location evidence="1">Membrane</location>
        <topology evidence="1">Multi-pass membrane protein</topology>
    </subcellularLocation>
</comment>
<evidence type="ECO:0000313" key="8">
    <source>
        <dbReference type="Proteomes" id="UP000095228"/>
    </source>
</evidence>
<dbReference type="InterPro" id="IPR052165">
    <property type="entry name" value="Membrane_assoc_protease"/>
</dbReference>
<dbReference type="EMBL" id="CP016094">
    <property type="protein sequence ID" value="AOS45053.1"/>
    <property type="molecule type" value="Genomic_DNA"/>
</dbReference>
<dbReference type="InterPro" id="IPR002810">
    <property type="entry name" value="NfeD-like_C"/>
</dbReference>
<dbReference type="KEGG" id="obg:Verru16b_02122"/>
<dbReference type="GO" id="GO:0005886">
    <property type="term" value="C:plasma membrane"/>
    <property type="evidence" value="ECO:0007669"/>
    <property type="project" value="TreeGrafter"/>
</dbReference>
<organism evidence="7 8">
    <name type="scientific">Lacunisphaera limnophila</name>
    <dbReference type="NCBI Taxonomy" id="1838286"/>
    <lineage>
        <taxon>Bacteria</taxon>
        <taxon>Pseudomonadati</taxon>
        <taxon>Verrucomicrobiota</taxon>
        <taxon>Opitutia</taxon>
        <taxon>Opitutales</taxon>
        <taxon>Opitutaceae</taxon>
        <taxon>Lacunisphaera</taxon>
    </lineage>
</organism>
<evidence type="ECO:0000256" key="1">
    <source>
        <dbReference type="ARBA" id="ARBA00004141"/>
    </source>
</evidence>
<keyword evidence="4 5" id="KW-0472">Membrane</keyword>
<dbReference type="RefSeq" id="WP_069962245.1">
    <property type="nucleotide sequence ID" value="NZ_CP016094.1"/>
</dbReference>
<reference evidence="7 8" key="1">
    <citation type="submission" date="2016-06" db="EMBL/GenBank/DDBJ databases">
        <title>Three novel species with peptidoglycan cell walls form the new genus Lacunisphaera gen. nov. in the family Opitutaceae of the verrucomicrobial subdivision 4.</title>
        <authorList>
            <person name="Rast P."/>
            <person name="Gloeckner I."/>
            <person name="Jogler M."/>
            <person name="Boedeker C."/>
            <person name="Jeske O."/>
            <person name="Wiegand S."/>
            <person name="Reinhardt R."/>
            <person name="Schumann P."/>
            <person name="Rohde M."/>
            <person name="Spring S."/>
            <person name="Gloeckner F.O."/>
            <person name="Jogler C."/>
        </authorList>
    </citation>
    <scope>NUCLEOTIDE SEQUENCE [LARGE SCALE GENOMIC DNA]</scope>
    <source>
        <strain evidence="7 8">IG16b</strain>
    </source>
</reference>
<evidence type="ECO:0000313" key="7">
    <source>
        <dbReference type="EMBL" id="AOS45053.1"/>
    </source>
</evidence>
<evidence type="ECO:0000256" key="5">
    <source>
        <dbReference type="SAM" id="Phobius"/>
    </source>
</evidence>
<evidence type="ECO:0000259" key="6">
    <source>
        <dbReference type="Pfam" id="PF01957"/>
    </source>
</evidence>
<accession>A0A1D8AVZ2</accession>
<dbReference type="PANTHER" id="PTHR33507:SF3">
    <property type="entry name" value="INNER MEMBRANE PROTEIN YBBJ"/>
    <property type="match status" value="1"/>
</dbReference>
<dbReference type="InterPro" id="IPR012340">
    <property type="entry name" value="NA-bd_OB-fold"/>
</dbReference>
<evidence type="ECO:0000256" key="2">
    <source>
        <dbReference type="ARBA" id="ARBA00022692"/>
    </source>
</evidence>
<proteinExistence type="predicted"/>
<dbReference type="Pfam" id="PF01957">
    <property type="entry name" value="NfeD"/>
    <property type="match status" value="1"/>
</dbReference>
<keyword evidence="2 5" id="KW-0812">Transmembrane</keyword>
<feature type="transmembrane region" description="Helical" evidence="5">
    <location>
        <begin position="12"/>
        <end position="45"/>
    </location>
</feature>
<dbReference type="SUPFAM" id="SSF141322">
    <property type="entry name" value="NfeD domain-like"/>
    <property type="match status" value="1"/>
</dbReference>
<gene>
    <name evidence="7" type="ORF">Verru16b_02122</name>
</gene>
<dbReference type="PANTHER" id="PTHR33507">
    <property type="entry name" value="INNER MEMBRANE PROTEIN YBBJ"/>
    <property type="match status" value="1"/>
</dbReference>
<name>A0A1D8AVZ2_9BACT</name>